<organism evidence="1 2">
    <name type="scientific">Yersinia pseudotuberculosis serotype O:1b (strain IP 31758)</name>
    <dbReference type="NCBI Taxonomy" id="349747"/>
    <lineage>
        <taxon>Bacteria</taxon>
        <taxon>Pseudomonadati</taxon>
        <taxon>Pseudomonadota</taxon>
        <taxon>Gammaproteobacteria</taxon>
        <taxon>Enterobacterales</taxon>
        <taxon>Yersiniaceae</taxon>
        <taxon>Yersinia</taxon>
    </lineage>
</organism>
<name>A0A0U1R026_YERP3</name>
<protein>
    <submittedName>
        <fullName evidence="1">Uncharacterized protein</fullName>
    </submittedName>
</protein>
<evidence type="ECO:0000313" key="1">
    <source>
        <dbReference type="EMBL" id="ABS48434.1"/>
    </source>
</evidence>
<reference evidence="1 2" key="1">
    <citation type="journal article" date="2007" name="PLoS Genet.">
        <title>The complete genome sequence of Yersinia pseudotuberculosis IP31758, the causative agent of Far East scarlet-like fever.</title>
        <authorList>
            <person name="Eppinger M."/>
            <person name="Rosovitz M.J."/>
            <person name="Fricke W.F."/>
            <person name="Rasko D.A."/>
            <person name="Kokorina G."/>
            <person name="Fayolle C."/>
            <person name="Lindler L.E."/>
            <person name="Carniel E."/>
            <person name="Ravel J."/>
        </authorList>
    </citation>
    <scope>NUCLEOTIDE SEQUENCE [LARGE SCALE GENOMIC DNA]</scope>
    <source>
        <strain evidence="1 2">IP 31758</strain>
    </source>
</reference>
<sequence>MPLEQLTYDVILNKEIGLNKKRLNSLHRILHNVRIRLRGFVKFCMIRRL</sequence>
<dbReference type="AlphaFoldDB" id="A0A0U1R026"/>
<accession>A0A0U1R026</accession>
<proteinExistence type="predicted"/>
<dbReference type="HOGENOM" id="CLU_3142464_0_0_6"/>
<gene>
    <name evidence="1" type="ordered locus">YpsIP31758_0117</name>
</gene>
<dbReference type="Proteomes" id="UP000002412">
    <property type="component" value="Chromosome"/>
</dbReference>
<dbReference type="KEGG" id="ypi:YpsIP31758_0117"/>
<evidence type="ECO:0000313" key="2">
    <source>
        <dbReference type="Proteomes" id="UP000002412"/>
    </source>
</evidence>
<dbReference type="EMBL" id="CP000720">
    <property type="protein sequence ID" value="ABS48434.1"/>
    <property type="molecule type" value="Genomic_DNA"/>
</dbReference>